<dbReference type="EMBL" id="CP000379">
    <property type="protein sequence ID" value="ABF77882.1"/>
    <property type="molecule type" value="Genomic_DNA"/>
</dbReference>
<dbReference type="InterPro" id="IPR051459">
    <property type="entry name" value="Cytochrome_c-type_DH"/>
</dbReference>
<keyword evidence="7 10" id="KW-0408">Iron</keyword>
<keyword evidence="8" id="KW-0472">Membrane</keyword>
<dbReference type="GO" id="GO:0005506">
    <property type="term" value="F:iron ion binding"/>
    <property type="evidence" value="ECO:0007669"/>
    <property type="project" value="InterPro"/>
</dbReference>
<dbReference type="GO" id="GO:0009055">
    <property type="term" value="F:electron transfer activity"/>
    <property type="evidence" value="ECO:0007669"/>
    <property type="project" value="InterPro"/>
</dbReference>
<dbReference type="Gene3D" id="1.10.760.10">
    <property type="entry name" value="Cytochrome c-like domain"/>
    <property type="match status" value="2"/>
</dbReference>
<dbReference type="GO" id="GO:0005886">
    <property type="term" value="C:plasma membrane"/>
    <property type="evidence" value="ECO:0007669"/>
    <property type="project" value="UniProtKB-SubCell"/>
</dbReference>
<dbReference type="InterPro" id="IPR036909">
    <property type="entry name" value="Cyt_c-like_dom_sf"/>
</dbReference>
<dbReference type="InterPro" id="IPR014353">
    <property type="entry name" value="Membr-bd_ADH_cyt_c"/>
</dbReference>
<sequence precursor="true">MKILRRIACFGLLVILVAAGWFAYTALRPSGPEPVSPFAGVPADLPAGVARGAYLARAADCVACHTAPGGTPYAGGRAFDLPFGKIYSTNLTPDKETGIGDWTDDAFVRAVRQGVGRAGHLYPAMPYTSYTAMSREDVLDIKTYLLSLAPVRQAAPLNTLAFPFNQRWGMAFWNAIFFHEQRFRPDPAKSVEWNRGAYLAGPLGHCGECHTPRNAGFAMQSRAYLSGADIDGWKAYNTTQDDLYGIGAWRDEQIAGYLSTGHARGRSSAAGPMAEVVEHSLQHLTSNDIGALVAYLRGITPVKGGGAGPVELAPAAARASNPVLPGESARDENGRGRRLFAADCAGCHQWNGAGRQSPYADLVGSRAVNDPSGTALMQVLLHGTNVQINGQTHMMPSFGSVYSDADVAAVSNYVIAHFGDKKGTVTVQQVHGKRRD</sequence>
<dbReference type="PANTHER" id="PTHR35008:SF8">
    <property type="entry name" value="ALCOHOL DEHYDROGENASE CYTOCHROME C SUBUNIT"/>
    <property type="match status" value="1"/>
</dbReference>
<comment type="cofactor">
    <cofactor evidence="9">
        <name>heme c</name>
        <dbReference type="ChEBI" id="CHEBI:61717"/>
    </cofactor>
    <text evidence="9">Binds 3 heme c groups covalently per subunit.</text>
</comment>
<evidence type="ECO:0000256" key="10">
    <source>
        <dbReference type="PIRSR" id="PIRSR000018-51"/>
    </source>
</evidence>
<dbReference type="PROSITE" id="PS51007">
    <property type="entry name" value="CYTC"/>
    <property type="match status" value="3"/>
</dbReference>
<feature type="binding site" description="axial binding residue" evidence="10">
    <location>
        <position position="210"/>
    </location>
    <ligand>
        <name>heme c</name>
        <dbReference type="ChEBI" id="CHEBI:61717"/>
        <label>2</label>
    </ligand>
    <ligandPart>
        <name>Fe</name>
        <dbReference type="ChEBI" id="CHEBI:18248"/>
    </ligandPart>
</feature>
<feature type="binding site" description="covalent" evidence="9">
    <location>
        <position position="64"/>
    </location>
    <ligand>
        <name>heme c</name>
        <dbReference type="ChEBI" id="CHEBI:61717"/>
        <label>1</label>
    </ligand>
</feature>
<evidence type="ECO:0000256" key="7">
    <source>
        <dbReference type="ARBA" id="ARBA00023004"/>
    </source>
</evidence>
<feature type="domain" description="Cytochrome c" evidence="11">
    <location>
        <begin position="331"/>
        <end position="418"/>
    </location>
</feature>
<dbReference type="GO" id="GO:0020037">
    <property type="term" value="F:heme binding"/>
    <property type="evidence" value="ECO:0007669"/>
    <property type="project" value="InterPro"/>
</dbReference>
<organism evidence="12">
    <name type="scientific">Burkholderia orbicola (strain AU 1054)</name>
    <dbReference type="NCBI Taxonomy" id="331271"/>
    <lineage>
        <taxon>Bacteria</taxon>
        <taxon>Pseudomonadati</taxon>
        <taxon>Pseudomonadota</taxon>
        <taxon>Betaproteobacteria</taxon>
        <taxon>Burkholderiales</taxon>
        <taxon>Burkholderiaceae</taxon>
        <taxon>Burkholderia</taxon>
        <taxon>Burkholderia cepacia complex</taxon>
        <taxon>Burkholderia orbicola</taxon>
    </lineage>
</organism>
<dbReference type="HOGENOM" id="CLU_028594_0_1_4"/>
<feature type="binding site" description="covalent" evidence="9">
    <location>
        <position position="61"/>
    </location>
    <ligand>
        <name>heme c</name>
        <dbReference type="ChEBI" id="CHEBI:61717"/>
        <label>1</label>
    </ligand>
</feature>
<comment type="subcellular location">
    <subcellularLocation>
        <location evidence="1">Cell membrane</location>
    </subcellularLocation>
</comment>
<feature type="binding site" description="covalent" evidence="9">
    <location>
        <position position="347"/>
    </location>
    <ligand>
        <name>heme c</name>
        <dbReference type="ChEBI" id="CHEBI:61717"/>
        <label>3</label>
    </ligand>
</feature>
<feature type="binding site" description="axial binding residue" evidence="10">
    <location>
        <position position="348"/>
    </location>
    <ligand>
        <name>heme c</name>
        <dbReference type="ChEBI" id="CHEBI:61717"/>
        <label>3</label>
    </ligand>
    <ligandPart>
        <name>Fe</name>
        <dbReference type="ChEBI" id="CHEBI:18248"/>
    </ligandPart>
</feature>
<evidence type="ECO:0000256" key="8">
    <source>
        <dbReference type="ARBA" id="ARBA00023136"/>
    </source>
</evidence>
<keyword evidence="5" id="KW-0732">Signal</keyword>
<name>A0A0H2XUK3_BURO1</name>
<reference evidence="12" key="1">
    <citation type="submission" date="2006-05" db="EMBL/GenBank/DDBJ databases">
        <title>Complete sequence of chromosome 2 of Burkholderia cenocepacia AU 1054.</title>
        <authorList>
            <consortium name="US DOE Joint Genome Institute"/>
            <person name="Copeland A."/>
            <person name="Lucas S."/>
            <person name="Lapidus A."/>
            <person name="Barry K."/>
            <person name="Detter J.C."/>
            <person name="Glavina del Rio T."/>
            <person name="Hammon N."/>
            <person name="Israni S."/>
            <person name="Dalin E."/>
            <person name="Tice H."/>
            <person name="Pitluck S."/>
            <person name="Chain P."/>
            <person name="Malfatti S."/>
            <person name="Shin M."/>
            <person name="Vergez L."/>
            <person name="Schmutz J."/>
            <person name="Larimer F."/>
            <person name="Land M."/>
            <person name="Hauser L."/>
            <person name="Kyrpides N."/>
            <person name="Lykidis A."/>
            <person name="LiPuma J.J."/>
            <person name="Konstantinidis K."/>
            <person name="Tiedje J.M."/>
            <person name="Richardson P."/>
        </authorList>
    </citation>
    <scope>NUCLEOTIDE SEQUENCE [LARGE SCALE GENOMIC DNA]</scope>
    <source>
        <strain evidence="12">AU 1054</strain>
    </source>
</reference>
<keyword evidence="2" id="KW-1003">Cell membrane</keyword>
<keyword evidence="3 9" id="KW-0349">Heme</keyword>
<gene>
    <name evidence="12" type="ordered locus">Bcen_2986</name>
</gene>
<keyword evidence="4 10" id="KW-0479">Metal-binding</keyword>
<dbReference type="PIRSF" id="PIRSF000018">
    <property type="entry name" value="Mb_ADH_cyt_c"/>
    <property type="match status" value="1"/>
</dbReference>
<evidence type="ECO:0000256" key="2">
    <source>
        <dbReference type="ARBA" id="ARBA00022475"/>
    </source>
</evidence>
<evidence type="ECO:0000256" key="5">
    <source>
        <dbReference type="ARBA" id="ARBA00022729"/>
    </source>
</evidence>
<dbReference type="SUPFAM" id="SSF46626">
    <property type="entry name" value="Cytochrome c"/>
    <property type="match status" value="3"/>
</dbReference>
<evidence type="ECO:0000259" key="11">
    <source>
        <dbReference type="PROSITE" id="PS51007"/>
    </source>
</evidence>
<feature type="binding site" description="axial binding residue" evidence="10">
    <location>
        <position position="65"/>
    </location>
    <ligand>
        <name>heme c</name>
        <dbReference type="ChEBI" id="CHEBI:61717"/>
        <label>1</label>
    </ligand>
    <ligandPart>
        <name>Fe</name>
        <dbReference type="ChEBI" id="CHEBI:18248"/>
    </ligandPart>
</feature>
<dbReference type="AlphaFoldDB" id="A0A0H2XUK3"/>
<evidence type="ECO:0000256" key="4">
    <source>
        <dbReference type="ARBA" id="ARBA00022723"/>
    </source>
</evidence>
<evidence type="ECO:0000313" key="12">
    <source>
        <dbReference type="EMBL" id="ABF77882.1"/>
    </source>
</evidence>
<dbReference type="InterPro" id="IPR009056">
    <property type="entry name" value="Cyt_c-like_dom"/>
</dbReference>
<feature type="binding site" description="covalent" evidence="9">
    <location>
        <position position="206"/>
    </location>
    <ligand>
        <name>heme c</name>
        <dbReference type="ChEBI" id="CHEBI:61717"/>
        <label>2</label>
    </ligand>
</feature>
<feature type="domain" description="Cytochrome c" evidence="11">
    <location>
        <begin position="191"/>
        <end position="300"/>
    </location>
</feature>
<feature type="binding site" description="covalent" evidence="9">
    <location>
        <position position="209"/>
    </location>
    <ligand>
        <name>heme c</name>
        <dbReference type="ChEBI" id="CHEBI:61717"/>
        <label>2</label>
    </ligand>
</feature>
<dbReference type="PANTHER" id="PTHR35008">
    <property type="entry name" value="BLL4482 PROTEIN-RELATED"/>
    <property type="match status" value="1"/>
</dbReference>
<evidence type="ECO:0000256" key="9">
    <source>
        <dbReference type="PIRSR" id="PIRSR000018-50"/>
    </source>
</evidence>
<evidence type="ECO:0000256" key="1">
    <source>
        <dbReference type="ARBA" id="ARBA00004236"/>
    </source>
</evidence>
<protein>
    <submittedName>
        <fullName evidence="12">Cytochrome c, class I</fullName>
    </submittedName>
</protein>
<dbReference type="Pfam" id="PF13442">
    <property type="entry name" value="Cytochrome_CBB3"/>
    <property type="match status" value="1"/>
</dbReference>
<evidence type="ECO:0000256" key="3">
    <source>
        <dbReference type="ARBA" id="ARBA00022617"/>
    </source>
</evidence>
<feature type="domain" description="Cytochrome c" evidence="11">
    <location>
        <begin position="47"/>
        <end position="149"/>
    </location>
</feature>
<feature type="binding site" description="covalent" evidence="9">
    <location>
        <position position="344"/>
    </location>
    <ligand>
        <name>heme c</name>
        <dbReference type="ChEBI" id="CHEBI:61717"/>
        <label>3</label>
    </ligand>
</feature>
<dbReference type="Pfam" id="PF00034">
    <property type="entry name" value="Cytochrom_C"/>
    <property type="match status" value="1"/>
</dbReference>
<keyword evidence="6" id="KW-0677">Repeat</keyword>
<dbReference type="GO" id="GO:0016614">
    <property type="term" value="F:oxidoreductase activity, acting on CH-OH group of donors"/>
    <property type="evidence" value="ECO:0007669"/>
    <property type="project" value="InterPro"/>
</dbReference>
<evidence type="ECO:0000256" key="6">
    <source>
        <dbReference type="ARBA" id="ARBA00022737"/>
    </source>
</evidence>
<accession>A0A0H2XUK3</accession>
<proteinExistence type="predicted"/>